<gene>
    <name evidence="12" type="ORF">AX660_15590</name>
</gene>
<dbReference type="EMBL" id="LSNE01000006">
    <property type="protein sequence ID" value="KXI28512.1"/>
    <property type="molecule type" value="Genomic_DNA"/>
</dbReference>
<name>A0A135ZZX2_9ALTE</name>
<evidence type="ECO:0000313" key="13">
    <source>
        <dbReference type="Proteomes" id="UP000070299"/>
    </source>
</evidence>
<dbReference type="InterPro" id="IPR006426">
    <property type="entry name" value="Asn_synth_AEB"/>
</dbReference>
<organism evidence="12 13">
    <name type="scientific">Paraglaciecola hydrolytica</name>
    <dbReference type="NCBI Taxonomy" id="1799789"/>
    <lineage>
        <taxon>Bacteria</taxon>
        <taxon>Pseudomonadati</taxon>
        <taxon>Pseudomonadota</taxon>
        <taxon>Gammaproteobacteria</taxon>
        <taxon>Alteromonadales</taxon>
        <taxon>Alteromonadaceae</taxon>
        <taxon>Paraglaciecola</taxon>
    </lineage>
</organism>
<evidence type="ECO:0000256" key="6">
    <source>
        <dbReference type="ARBA" id="ARBA00022962"/>
    </source>
</evidence>
<dbReference type="CDD" id="cd00712">
    <property type="entry name" value="AsnB"/>
    <property type="match status" value="1"/>
</dbReference>
<dbReference type="Gene3D" id="3.40.50.620">
    <property type="entry name" value="HUPs"/>
    <property type="match status" value="1"/>
</dbReference>
<dbReference type="RefSeq" id="WP_068377489.1">
    <property type="nucleotide sequence ID" value="NZ_LSNE01000006.1"/>
</dbReference>
<dbReference type="InterPro" id="IPR014729">
    <property type="entry name" value="Rossmann-like_a/b/a_fold"/>
</dbReference>
<dbReference type="InterPro" id="IPR017932">
    <property type="entry name" value="GATase_2_dom"/>
</dbReference>
<dbReference type="InterPro" id="IPR029055">
    <property type="entry name" value="Ntn_hydrolases_N"/>
</dbReference>
<feature type="domain" description="Glutamine amidotransferase type-2" evidence="11">
    <location>
        <begin position="2"/>
        <end position="213"/>
    </location>
</feature>
<evidence type="ECO:0000313" key="12">
    <source>
        <dbReference type="EMBL" id="KXI28512.1"/>
    </source>
</evidence>
<feature type="active site" description="For GATase activity" evidence="8">
    <location>
        <position position="2"/>
    </location>
</feature>
<dbReference type="InterPro" id="IPR001962">
    <property type="entry name" value="Asn_synthase"/>
</dbReference>
<evidence type="ECO:0000256" key="5">
    <source>
        <dbReference type="ARBA" id="ARBA00022840"/>
    </source>
</evidence>
<dbReference type="InterPro" id="IPR051786">
    <property type="entry name" value="ASN_synthetase/amidase"/>
</dbReference>
<evidence type="ECO:0000256" key="8">
    <source>
        <dbReference type="PIRSR" id="PIRSR001589-1"/>
    </source>
</evidence>
<protein>
    <recommendedName>
        <fullName evidence="3">asparagine synthase (glutamine-hydrolyzing)</fullName>
        <ecNumber evidence="3">6.3.5.4</ecNumber>
    </recommendedName>
</protein>
<dbReference type="PANTHER" id="PTHR43284:SF1">
    <property type="entry name" value="ASPARAGINE SYNTHETASE"/>
    <property type="match status" value="1"/>
</dbReference>
<dbReference type="PIRSF" id="PIRSF001589">
    <property type="entry name" value="Asn_synthetase_glu-h"/>
    <property type="match status" value="1"/>
</dbReference>
<keyword evidence="6 8" id="KW-0315">Glutamine amidotransferase</keyword>
<evidence type="ECO:0000256" key="1">
    <source>
        <dbReference type="ARBA" id="ARBA00005187"/>
    </source>
</evidence>
<keyword evidence="8" id="KW-0061">Asparagine biosynthesis</keyword>
<comment type="pathway">
    <text evidence="1">Amino-acid biosynthesis; L-asparagine biosynthesis; L-asparagine from L-aspartate (L-Gln route): step 1/1.</text>
</comment>
<dbReference type="STRING" id="1799789.AX660_15590"/>
<dbReference type="CDD" id="cd01991">
    <property type="entry name" value="Asn_synthase_B_C"/>
    <property type="match status" value="1"/>
</dbReference>
<evidence type="ECO:0000256" key="3">
    <source>
        <dbReference type="ARBA" id="ARBA00012737"/>
    </source>
</evidence>
<dbReference type="PROSITE" id="PS51278">
    <property type="entry name" value="GATASE_TYPE_2"/>
    <property type="match status" value="1"/>
</dbReference>
<dbReference type="GO" id="GO:0004066">
    <property type="term" value="F:asparagine synthase (glutamine-hydrolyzing) activity"/>
    <property type="evidence" value="ECO:0007669"/>
    <property type="project" value="UniProtKB-EC"/>
</dbReference>
<dbReference type="InterPro" id="IPR033738">
    <property type="entry name" value="AsnB_N"/>
</dbReference>
<evidence type="ECO:0000259" key="11">
    <source>
        <dbReference type="PROSITE" id="PS51278"/>
    </source>
</evidence>
<dbReference type="AlphaFoldDB" id="A0A135ZZX2"/>
<dbReference type="GO" id="GO:0006529">
    <property type="term" value="P:asparagine biosynthetic process"/>
    <property type="evidence" value="ECO:0007669"/>
    <property type="project" value="UniProtKB-KW"/>
</dbReference>
<feature type="site" description="Important for beta-aspartyl-AMP intermediate formation" evidence="10">
    <location>
        <position position="362"/>
    </location>
</feature>
<dbReference type="NCBIfam" id="TIGR01536">
    <property type="entry name" value="asn_synth_AEB"/>
    <property type="match status" value="1"/>
</dbReference>
<keyword evidence="4 9" id="KW-0547">Nucleotide-binding</keyword>
<comment type="caution">
    <text evidence="12">The sequence shown here is derived from an EMBL/GenBank/DDBJ whole genome shotgun (WGS) entry which is preliminary data.</text>
</comment>
<evidence type="ECO:0000256" key="4">
    <source>
        <dbReference type="ARBA" id="ARBA00022741"/>
    </source>
</evidence>
<comment type="catalytic activity">
    <reaction evidence="7">
        <text>L-aspartate + L-glutamine + ATP + H2O = L-asparagine + L-glutamate + AMP + diphosphate + H(+)</text>
        <dbReference type="Rhea" id="RHEA:12228"/>
        <dbReference type="ChEBI" id="CHEBI:15377"/>
        <dbReference type="ChEBI" id="CHEBI:15378"/>
        <dbReference type="ChEBI" id="CHEBI:29985"/>
        <dbReference type="ChEBI" id="CHEBI:29991"/>
        <dbReference type="ChEBI" id="CHEBI:30616"/>
        <dbReference type="ChEBI" id="CHEBI:33019"/>
        <dbReference type="ChEBI" id="CHEBI:58048"/>
        <dbReference type="ChEBI" id="CHEBI:58359"/>
        <dbReference type="ChEBI" id="CHEBI:456215"/>
        <dbReference type="EC" id="6.3.5.4"/>
    </reaction>
</comment>
<dbReference type="PANTHER" id="PTHR43284">
    <property type="entry name" value="ASPARAGINE SYNTHETASE (GLUTAMINE-HYDROLYZING)"/>
    <property type="match status" value="1"/>
</dbReference>
<feature type="binding site" evidence="9">
    <location>
        <position position="100"/>
    </location>
    <ligand>
        <name>L-glutamine</name>
        <dbReference type="ChEBI" id="CHEBI:58359"/>
    </ligand>
</feature>
<dbReference type="Pfam" id="PF00733">
    <property type="entry name" value="Asn_synthase"/>
    <property type="match status" value="1"/>
</dbReference>
<dbReference type="Proteomes" id="UP000070299">
    <property type="component" value="Unassembled WGS sequence"/>
</dbReference>
<feature type="binding site" evidence="9">
    <location>
        <position position="288"/>
    </location>
    <ligand>
        <name>ATP</name>
        <dbReference type="ChEBI" id="CHEBI:30616"/>
    </ligand>
</feature>
<proteinExistence type="inferred from homology"/>
<dbReference type="Gene3D" id="3.60.20.10">
    <property type="entry name" value="Glutamine Phosphoribosylpyrophosphate, subunit 1, domain 1"/>
    <property type="match status" value="1"/>
</dbReference>
<dbReference type="GO" id="GO:0005524">
    <property type="term" value="F:ATP binding"/>
    <property type="evidence" value="ECO:0007669"/>
    <property type="project" value="UniProtKB-KW"/>
</dbReference>
<evidence type="ECO:0000256" key="9">
    <source>
        <dbReference type="PIRSR" id="PIRSR001589-2"/>
    </source>
</evidence>
<dbReference type="OrthoDB" id="9763290at2"/>
<keyword evidence="13" id="KW-1185">Reference proteome</keyword>
<sequence>MCGIAGFTHFAGNMGDLTTLKRMGESIIHRGPDAGKEYLDDFVGLAHRRLAIIDLSELGVQPMVSHDGRYIIAFNGEIYNFLSSREELVKAGYPFKSHSDTEVILALYARDGIKMLDSINGMFAFALWDTHTKKLLIARDRMGKKPLYYLRTAKQFAFASEIKALLTLPDVNKEIRLDAVHDFFAYQYIPDPKTIFTDIHKLPPGHFMWVSEQGIEIQQYWDVSFKQTSTQSESELTAELLKLATERTKDRMVSDVPLGAFLSGGIDSSGVVAMMALNSQTPVKTCSIGFDDKKFNETEFAKEVADKYHTEHFEFTVHQNVADNLEKIVSYFDEPFADPSLVPTYFVSELARAQVTVAIAGDGGDEVFAGYEKYTTDDIENRLRQKFPRIVRQHIFPKLANLFAKSEYPLFRKAKTLLTSLSLEPAMGFYLTNAQIDDRLWQRLASDKTKQTLGQYHPSTFTLDAYARADGPDHLSKILYTDMKTYLPGGILVKVDRMSMAHSLEVRAPLLDKDIVEFAATLPSQLKFNKGEKKYILKEAFKPLLPDGILYRKKMGFSVPLASWLRVEIKALAEEYLFSKSQGIQQFFDMHVVQELWDQHQSQKADHATVLWSMLMFQMWWFGYMQNAPEAASPL</sequence>
<comment type="similarity">
    <text evidence="2">Belongs to the asparagine synthetase family.</text>
</comment>
<dbReference type="SUPFAM" id="SSF52402">
    <property type="entry name" value="Adenine nucleotide alpha hydrolases-like"/>
    <property type="match status" value="1"/>
</dbReference>
<dbReference type="SUPFAM" id="SSF56235">
    <property type="entry name" value="N-terminal nucleophile aminohydrolases (Ntn hydrolases)"/>
    <property type="match status" value="1"/>
</dbReference>
<dbReference type="Pfam" id="PF13537">
    <property type="entry name" value="GATase_7"/>
    <property type="match status" value="1"/>
</dbReference>
<accession>A0A135ZZX2</accession>
<evidence type="ECO:0000256" key="10">
    <source>
        <dbReference type="PIRSR" id="PIRSR001589-3"/>
    </source>
</evidence>
<reference evidence="13" key="1">
    <citation type="submission" date="2016-02" db="EMBL/GenBank/DDBJ databases">
        <authorList>
            <person name="Schultz-Johansen M."/>
            <person name="Glaring M.A."/>
            <person name="Bech P.K."/>
            <person name="Stougaard P."/>
        </authorList>
    </citation>
    <scope>NUCLEOTIDE SEQUENCE [LARGE SCALE GENOMIC DNA]</scope>
    <source>
        <strain evidence="13">S66</strain>
    </source>
</reference>
<dbReference type="EC" id="6.3.5.4" evidence="3"/>
<evidence type="ECO:0000256" key="7">
    <source>
        <dbReference type="ARBA" id="ARBA00048741"/>
    </source>
</evidence>
<keyword evidence="8" id="KW-0028">Amino-acid biosynthesis</keyword>
<evidence type="ECO:0000256" key="2">
    <source>
        <dbReference type="ARBA" id="ARBA00005752"/>
    </source>
</evidence>
<keyword evidence="5 9" id="KW-0067">ATP-binding</keyword>
<dbReference type="GO" id="GO:0005829">
    <property type="term" value="C:cytosol"/>
    <property type="evidence" value="ECO:0007669"/>
    <property type="project" value="TreeGrafter"/>
</dbReference>